<dbReference type="AlphaFoldDB" id="X2GTW2"/>
<keyword evidence="1" id="KW-0808">Transferase</keyword>
<accession>X2GTW2</accession>
<dbReference type="GO" id="GO:0016740">
    <property type="term" value="F:transferase activity"/>
    <property type="evidence" value="ECO:0007669"/>
    <property type="project" value="UniProtKB-KW"/>
</dbReference>
<proteinExistence type="predicted"/>
<dbReference type="EMBL" id="KJ128966">
    <property type="protein sequence ID" value="AHN24569.1"/>
    <property type="molecule type" value="Genomic_DNA"/>
</dbReference>
<dbReference type="CDD" id="cd03801">
    <property type="entry name" value="GT4_PimA-like"/>
    <property type="match status" value="1"/>
</dbReference>
<dbReference type="PANTHER" id="PTHR12526">
    <property type="entry name" value="GLYCOSYLTRANSFERASE"/>
    <property type="match status" value="1"/>
</dbReference>
<dbReference type="SUPFAM" id="SSF53756">
    <property type="entry name" value="UDP-Glycosyltransferase/glycogen phosphorylase"/>
    <property type="match status" value="1"/>
</dbReference>
<organism evidence="1">
    <name type="scientific">Klebsiella pneumoniae</name>
    <dbReference type="NCBI Taxonomy" id="573"/>
    <lineage>
        <taxon>Bacteria</taxon>
        <taxon>Pseudomonadati</taxon>
        <taxon>Pseudomonadota</taxon>
        <taxon>Gammaproteobacteria</taxon>
        <taxon>Enterobacterales</taxon>
        <taxon>Enterobacteriaceae</taxon>
        <taxon>Klebsiella/Raoultella group</taxon>
        <taxon>Klebsiella</taxon>
        <taxon>Klebsiella pneumoniae complex</taxon>
    </lineage>
</organism>
<dbReference type="Gene3D" id="3.40.50.2000">
    <property type="entry name" value="Glycogen Phosphorylase B"/>
    <property type="match status" value="2"/>
</dbReference>
<dbReference type="Pfam" id="PF13692">
    <property type="entry name" value="Glyco_trans_1_4"/>
    <property type="match status" value="1"/>
</dbReference>
<reference evidence="1" key="1">
    <citation type="submission" date="2014-01" db="EMBL/GenBank/DDBJ databases">
        <title>Chemicals produced by non-capsulated mutant of Klebsiella pneumoniae.</title>
        <authorList>
            <person name="Hao J."/>
            <person name="Wei D."/>
            <person name="Shi J."/>
        </authorList>
    </citation>
    <scope>NUCLEOTIDE SEQUENCE</scope>
</reference>
<protein>
    <submittedName>
        <fullName evidence="1">Putative glycosyl transferase group 1</fullName>
    </submittedName>
</protein>
<sequence>MIFLINLPPPVHGMSLINKKMTANALEHLKNIVVVNSSPTAEQSNISKLKKIYNYLLIIVKFGNVLKSTNIKDSLYRPINGGKGQFFDMVFLMLAKIYRRKIFIHHHSYNYLNKKSFLFTLVNKICSVNSIHIVLSEDMKVRLSQIYDIELSRIRVLSNCAFIDDPKLEHQRINKVTRILNIGYLSNVTVDKGIDVFINICEEILARGIKINPQIAGPINDKKSKKIIDDFCIKYPFVNYVGPVYGEDKTRFLNDLDVFIFPSRYYNEAEPLVIYEAAASGNYVIGSEVGSMKEAIKKIAGFSYPLNMDSDVSQLQEFIETTVKHLINLNKEDFDKINKTVIDSFRKAKVSANDDLMSILKEFENV</sequence>
<evidence type="ECO:0000313" key="1">
    <source>
        <dbReference type="EMBL" id="AHN24569.1"/>
    </source>
</evidence>
<name>X2GTW2_KLEPN</name>